<protein>
    <recommendedName>
        <fullName evidence="6">AAA+ ATPase domain-containing protein</fullName>
    </recommendedName>
</protein>
<keyword evidence="2 4" id="KW-0547">Nucleotide-binding</keyword>
<dbReference type="Gene3D" id="3.40.50.300">
    <property type="entry name" value="P-loop containing nucleotide triphosphate hydrolases"/>
    <property type="match status" value="1"/>
</dbReference>
<feature type="compositionally biased region" description="Acidic residues" evidence="5">
    <location>
        <begin position="626"/>
        <end position="637"/>
    </location>
</feature>
<dbReference type="InterPro" id="IPR050304">
    <property type="entry name" value="MT-severing_AAA_ATPase"/>
</dbReference>
<dbReference type="InterPro" id="IPR003593">
    <property type="entry name" value="AAA+_ATPase"/>
</dbReference>
<evidence type="ECO:0000259" key="6">
    <source>
        <dbReference type="SMART" id="SM00382"/>
    </source>
</evidence>
<dbReference type="InterPro" id="IPR003960">
    <property type="entry name" value="ATPase_AAA_CS"/>
</dbReference>
<dbReference type="InterPro" id="IPR003959">
    <property type="entry name" value="ATPase_AAA_core"/>
</dbReference>
<dbReference type="PROSITE" id="PS00674">
    <property type="entry name" value="AAA"/>
    <property type="match status" value="1"/>
</dbReference>
<dbReference type="SMART" id="SM00382">
    <property type="entry name" value="AAA"/>
    <property type="match status" value="1"/>
</dbReference>
<gene>
    <name evidence="7" type="ORF">FNF27_03544</name>
</gene>
<proteinExistence type="inferred from homology"/>
<feature type="region of interest" description="Disordered" evidence="5">
    <location>
        <begin position="612"/>
        <end position="637"/>
    </location>
</feature>
<feature type="region of interest" description="Disordered" evidence="5">
    <location>
        <begin position="230"/>
        <end position="298"/>
    </location>
</feature>
<name>A0A5A8EAR1_CAFRO</name>
<dbReference type="OrthoDB" id="29072at2759"/>
<dbReference type="PANTHER" id="PTHR23074">
    <property type="entry name" value="AAA DOMAIN-CONTAINING"/>
    <property type="match status" value="1"/>
</dbReference>
<evidence type="ECO:0000256" key="2">
    <source>
        <dbReference type="ARBA" id="ARBA00022741"/>
    </source>
</evidence>
<organism evidence="7 8">
    <name type="scientific">Cafeteria roenbergensis</name>
    <name type="common">Marine flagellate</name>
    <dbReference type="NCBI Taxonomy" id="33653"/>
    <lineage>
        <taxon>Eukaryota</taxon>
        <taxon>Sar</taxon>
        <taxon>Stramenopiles</taxon>
        <taxon>Bigyra</taxon>
        <taxon>Opalozoa</taxon>
        <taxon>Bicosoecida</taxon>
        <taxon>Cafeteriaceae</taxon>
        <taxon>Cafeteria</taxon>
    </lineage>
</organism>
<dbReference type="Proteomes" id="UP000322899">
    <property type="component" value="Unassembled WGS sequence"/>
</dbReference>
<evidence type="ECO:0000256" key="5">
    <source>
        <dbReference type="SAM" id="MobiDB-lite"/>
    </source>
</evidence>
<dbReference type="GO" id="GO:0016887">
    <property type="term" value="F:ATP hydrolysis activity"/>
    <property type="evidence" value="ECO:0007669"/>
    <property type="project" value="InterPro"/>
</dbReference>
<dbReference type="SUPFAM" id="SSF52540">
    <property type="entry name" value="P-loop containing nucleoside triphosphate hydrolases"/>
    <property type="match status" value="1"/>
</dbReference>
<accession>A0A5A8EAR1</accession>
<feature type="compositionally biased region" description="Low complexity" evidence="5">
    <location>
        <begin position="134"/>
        <end position="147"/>
    </location>
</feature>
<dbReference type="InterPro" id="IPR027417">
    <property type="entry name" value="P-loop_NTPase"/>
</dbReference>
<dbReference type="Pfam" id="PF17862">
    <property type="entry name" value="AAA_lid_3"/>
    <property type="match status" value="1"/>
</dbReference>
<feature type="region of interest" description="Disordered" evidence="5">
    <location>
        <begin position="134"/>
        <end position="212"/>
    </location>
</feature>
<evidence type="ECO:0000256" key="3">
    <source>
        <dbReference type="ARBA" id="ARBA00022840"/>
    </source>
</evidence>
<dbReference type="AlphaFoldDB" id="A0A5A8EAR1"/>
<dbReference type="Pfam" id="PF00004">
    <property type="entry name" value="AAA"/>
    <property type="match status" value="1"/>
</dbReference>
<dbReference type="Pfam" id="PF09336">
    <property type="entry name" value="Vps4_C"/>
    <property type="match status" value="1"/>
</dbReference>
<evidence type="ECO:0000313" key="7">
    <source>
        <dbReference type="EMBL" id="KAA0175013.1"/>
    </source>
</evidence>
<reference evidence="7 8" key="1">
    <citation type="submission" date="2019-07" db="EMBL/GenBank/DDBJ databases">
        <title>Genomes of Cafeteria roenbergensis.</title>
        <authorList>
            <person name="Fischer M.G."/>
            <person name="Hackl T."/>
            <person name="Roman M."/>
        </authorList>
    </citation>
    <scope>NUCLEOTIDE SEQUENCE [LARGE SCALE GENOMIC DNA]</scope>
    <source>
        <strain evidence="7 8">E4-10P</strain>
    </source>
</reference>
<feature type="compositionally biased region" description="Gly residues" evidence="5">
    <location>
        <begin position="149"/>
        <end position="158"/>
    </location>
</feature>
<comment type="similarity">
    <text evidence="1 4">Belongs to the AAA ATPase family.</text>
</comment>
<evidence type="ECO:0000256" key="1">
    <source>
        <dbReference type="ARBA" id="ARBA00006914"/>
    </source>
</evidence>
<dbReference type="Gene3D" id="1.10.8.60">
    <property type="match status" value="1"/>
</dbReference>
<dbReference type="InterPro" id="IPR015415">
    <property type="entry name" value="Spast_Vps4_C"/>
</dbReference>
<dbReference type="FunFam" id="3.40.50.300:FF:000093">
    <property type="entry name" value="Fidgetin-like 1"/>
    <property type="match status" value="1"/>
</dbReference>
<feature type="compositionally biased region" description="Basic residues" evidence="5">
    <location>
        <begin position="184"/>
        <end position="193"/>
    </location>
</feature>
<feature type="compositionally biased region" description="Basic and acidic residues" evidence="5">
    <location>
        <begin position="273"/>
        <end position="289"/>
    </location>
</feature>
<comment type="caution">
    <text evidence="7">The sequence shown here is derived from an EMBL/GenBank/DDBJ whole genome shotgun (WGS) entry which is preliminary data.</text>
</comment>
<dbReference type="GO" id="GO:0005524">
    <property type="term" value="F:ATP binding"/>
    <property type="evidence" value="ECO:0007669"/>
    <property type="project" value="UniProtKB-KW"/>
</dbReference>
<keyword evidence="3 4" id="KW-0067">ATP-binding</keyword>
<dbReference type="EMBL" id="VLTO01000017">
    <property type="protein sequence ID" value="KAA0175013.1"/>
    <property type="molecule type" value="Genomic_DNA"/>
</dbReference>
<dbReference type="FunFam" id="1.10.8.60:FF:000022">
    <property type="entry name" value="Fidgetin like 1"/>
    <property type="match status" value="1"/>
</dbReference>
<dbReference type="InterPro" id="IPR041569">
    <property type="entry name" value="AAA_lid_3"/>
</dbReference>
<evidence type="ECO:0000256" key="4">
    <source>
        <dbReference type="RuleBase" id="RU003651"/>
    </source>
</evidence>
<sequence length="637" mass="67252">MSRSAEEDLLTSLAAGSMQAGVADHAVRCRVEALRLLAASQQSGSPCAGLLHDWWWLQSVWATEDDAKARPLPARQAVPAGEDEEAAALLEATALDAFAAEVPDFAFLNEERVPRYRLALERAVLARRAATVQPSAAPPVAAASRAGGAERGGAGSSGRSGLAIDRVLAHMAGNRGTGPSSGVVRRKNLRGARRGVDTDDSGDDSGGAGPAAAAASSFVSATAQYARDIRDGKVKGVTEPPPAPRGGGARGRGFVPPARAGEEPASQRQRRHGDKDASAGRAGPVREDSLAALPPEEMPEQLRNLEPRMIEMIENEIMDSGSTTVKFEDIAGLKHAKRAVVESVIWPMQRPDIFTGLRSLPKGILLFGPPGTGKTLVGKAVAHSCKATFFSISASSLTSKWIGEGEKMVRTLFAVASVMQPSIVFIDEIDSLLQSRSESDNESSRRIKTEFLVQLDGAATKGDDVVVVIGATNRPQELDEAARRRFVKRLYIPLPDADARRHLIKRLLAKNRHVLTEDDIEAVTAATKGYSGADVTNLCKEAALGPVRQGLKGLPLDAIDTVTEASMPPIDTTHFASAMRQVKTSVAQSELAEYKAWNSEFGSYSETEIFGAPSTKAGDGSAEEGGAGEDAGDAAAS</sequence>
<dbReference type="PANTHER" id="PTHR23074:SF17">
    <property type="entry name" value="FIDGETIN-LIKE PROTEIN 1"/>
    <property type="match status" value="1"/>
</dbReference>
<feature type="domain" description="AAA+ ATPase" evidence="6">
    <location>
        <begin position="360"/>
        <end position="496"/>
    </location>
</feature>
<evidence type="ECO:0000313" key="8">
    <source>
        <dbReference type="Proteomes" id="UP000322899"/>
    </source>
</evidence>